<evidence type="ECO:0000256" key="5">
    <source>
        <dbReference type="SAM" id="Phobius"/>
    </source>
</evidence>
<reference evidence="7" key="1">
    <citation type="submission" date="2007-07" db="EMBL/GenBank/DDBJ databases">
        <title>PCAP assembly of the Caenorhabditis remanei genome.</title>
        <authorList>
            <consortium name="The Caenorhabditis remanei Sequencing Consortium"/>
            <person name="Wilson R.K."/>
        </authorList>
    </citation>
    <scope>NUCLEOTIDE SEQUENCE [LARGE SCALE GENOMIC DNA]</scope>
    <source>
        <strain evidence="7">PB4641</strain>
    </source>
</reference>
<feature type="transmembrane region" description="Helical" evidence="5">
    <location>
        <begin position="24"/>
        <end position="44"/>
    </location>
</feature>
<dbReference type="Proteomes" id="UP000008281">
    <property type="component" value="Unassembled WGS sequence"/>
</dbReference>
<dbReference type="InterPro" id="IPR011989">
    <property type="entry name" value="ARM-like"/>
</dbReference>
<sequence length="345" mass="39527">MHVQYCLIHDAANLNFLIRIFPAYFSPFSAIFPPIFIIFFSFSAEKRIVTHFRTVDAPDTSGDPLRISHHPSINQAMEDRITTITAKNFARSDFHNASSFFSSPKSDINIPRKTPDTTIHPFFEESSPDLSFHLSGLGIDENNSRRMGTSTSSGQTESKYLKVNRLPSLPTWALDENLEIRSDLTLRKVVDEGLVLMFSMDKSGCHFLQSDYYGENTQNVFFTKCKNIFGNFFLQRVIEFSNHEEQEIIMRYIVSDISALCLDKSACRVEQTALETLDPIYGDVAIPRKNRLKAICTDQNANHVIQKIIKKMELSRWEFLITYLCKTEHDNLLNIGQDKYGCHVV</sequence>
<keyword evidence="5" id="KW-1133">Transmembrane helix</keyword>
<dbReference type="Gene3D" id="1.25.10.10">
    <property type="entry name" value="Leucine-rich Repeat Variant"/>
    <property type="match status" value="1"/>
</dbReference>
<feature type="repeat" description="Pumilio" evidence="4">
    <location>
        <begin position="285"/>
        <end position="322"/>
    </location>
</feature>
<evidence type="ECO:0000313" key="7">
    <source>
        <dbReference type="EMBL" id="EFP06989.1"/>
    </source>
</evidence>
<keyword evidence="1" id="KW-0217">Developmental protein</keyword>
<dbReference type="SUPFAM" id="SSF48371">
    <property type="entry name" value="ARM repeat"/>
    <property type="match status" value="1"/>
</dbReference>
<dbReference type="STRING" id="31234.E3MQH4"/>
<name>E3MQH4_CAERE</name>
<organism evidence="8">
    <name type="scientific">Caenorhabditis remanei</name>
    <name type="common">Caenorhabditis vulgaris</name>
    <dbReference type="NCBI Taxonomy" id="31234"/>
    <lineage>
        <taxon>Eukaryota</taxon>
        <taxon>Metazoa</taxon>
        <taxon>Ecdysozoa</taxon>
        <taxon>Nematoda</taxon>
        <taxon>Chromadorea</taxon>
        <taxon>Rhabditida</taxon>
        <taxon>Rhabditina</taxon>
        <taxon>Rhabditomorpha</taxon>
        <taxon>Rhabditoidea</taxon>
        <taxon>Rhabditidae</taxon>
        <taxon>Peloderinae</taxon>
        <taxon>Caenorhabditis</taxon>
    </lineage>
</organism>
<dbReference type="GO" id="GO:0005634">
    <property type="term" value="C:nucleus"/>
    <property type="evidence" value="ECO:0007669"/>
    <property type="project" value="TreeGrafter"/>
</dbReference>
<evidence type="ECO:0000256" key="3">
    <source>
        <dbReference type="ARBA" id="ARBA00022782"/>
    </source>
</evidence>
<dbReference type="InterPro" id="IPR033133">
    <property type="entry name" value="PUM-HD"/>
</dbReference>
<dbReference type="InterPro" id="IPR001313">
    <property type="entry name" value="Pumilio_RNA-bd_rpt"/>
</dbReference>
<dbReference type="HOGENOM" id="CLU_804721_0_0_1"/>
<gene>
    <name evidence="7" type="ORF">CRE_10385</name>
</gene>
<evidence type="ECO:0000259" key="6">
    <source>
        <dbReference type="PROSITE" id="PS50303"/>
    </source>
</evidence>
<dbReference type="AlphaFoldDB" id="E3MQH4"/>
<protein>
    <recommendedName>
        <fullName evidence="6">PUM-HD domain-containing protein</fullName>
    </recommendedName>
</protein>
<dbReference type="GO" id="GO:0005737">
    <property type="term" value="C:cytoplasm"/>
    <property type="evidence" value="ECO:0007669"/>
    <property type="project" value="TreeGrafter"/>
</dbReference>
<keyword evidence="3" id="KW-0221">Differentiation</keyword>
<dbReference type="OrthoDB" id="668540at2759"/>
<evidence type="ECO:0000256" key="1">
    <source>
        <dbReference type="ARBA" id="ARBA00022473"/>
    </source>
</evidence>
<keyword evidence="8" id="KW-1185">Reference proteome</keyword>
<dbReference type="PANTHER" id="PTHR12537">
    <property type="entry name" value="RNA BINDING PROTEIN PUMILIO-RELATED"/>
    <property type="match status" value="1"/>
</dbReference>
<dbReference type="InParanoid" id="E3MQH4"/>
<feature type="repeat" description="Pumilio" evidence="4">
    <location>
        <begin position="326"/>
        <end position="345"/>
    </location>
</feature>
<dbReference type="GO" id="GO:0030154">
    <property type="term" value="P:cell differentiation"/>
    <property type="evidence" value="ECO:0007669"/>
    <property type="project" value="UniProtKB-KW"/>
</dbReference>
<dbReference type="PROSITE" id="PS50303">
    <property type="entry name" value="PUM_HD"/>
    <property type="match status" value="1"/>
</dbReference>
<feature type="domain" description="PUM-HD" evidence="6">
    <location>
        <begin position="155"/>
        <end position="345"/>
    </location>
</feature>
<dbReference type="Pfam" id="PF00806">
    <property type="entry name" value="PUF"/>
    <property type="match status" value="4"/>
</dbReference>
<dbReference type="PANTHER" id="PTHR12537:SF112">
    <property type="entry name" value="FEM-3 MRNA-BINDING FACTOR 1-RELATED"/>
    <property type="match status" value="1"/>
</dbReference>
<dbReference type="SMART" id="SM00025">
    <property type="entry name" value="Pumilio"/>
    <property type="match status" value="2"/>
</dbReference>
<evidence type="ECO:0000256" key="2">
    <source>
        <dbReference type="ARBA" id="ARBA00022737"/>
    </source>
</evidence>
<accession>E3MQH4</accession>
<dbReference type="GO" id="GO:0003730">
    <property type="term" value="F:mRNA 3'-UTR binding"/>
    <property type="evidence" value="ECO:0007669"/>
    <property type="project" value="TreeGrafter"/>
</dbReference>
<keyword evidence="5" id="KW-0812">Transmembrane</keyword>
<evidence type="ECO:0000256" key="4">
    <source>
        <dbReference type="PROSITE-ProRule" id="PRU00317"/>
    </source>
</evidence>
<keyword evidence="5" id="KW-0472">Membrane</keyword>
<dbReference type="eggNOG" id="KOG1488">
    <property type="taxonomic scope" value="Eukaryota"/>
</dbReference>
<proteinExistence type="predicted"/>
<dbReference type="InterPro" id="IPR016024">
    <property type="entry name" value="ARM-type_fold"/>
</dbReference>
<dbReference type="PROSITE" id="PS50302">
    <property type="entry name" value="PUM"/>
    <property type="match status" value="2"/>
</dbReference>
<keyword evidence="2" id="KW-0677">Repeat</keyword>
<dbReference type="GO" id="GO:0010608">
    <property type="term" value="P:post-transcriptional regulation of gene expression"/>
    <property type="evidence" value="ECO:0007669"/>
    <property type="project" value="TreeGrafter"/>
</dbReference>
<dbReference type="EMBL" id="DS268466">
    <property type="protein sequence ID" value="EFP06989.1"/>
    <property type="molecule type" value="Genomic_DNA"/>
</dbReference>
<evidence type="ECO:0000313" key="8">
    <source>
        <dbReference type="Proteomes" id="UP000008281"/>
    </source>
</evidence>